<dbReference type="PROSITE" id="PS50943">
    <property type="entry name" value="HTH_CROC1"/>
    <property type="match status" value="1"/>
</dbReference>
<gene>
    <name evidence="3" type="ORF">I6N95_17730</name>
</gene>
<dbReference type="EMBL" id="JAEEGA010000012">
    <property type="protein sequence ID" value="MBP1042860.1"/>
    <property type="molecule type" value="Genomic_DNA"/>
</dbReference>
<evidence type="ECO:0000313" key="4">
    <source>
        <dbReference type="Proteomes" id="UP000674938"/>
    </source>
</evidence>
<organism evidence="3 4">
    <name type="scientific">Vagococcus allomyrinae</name>
    <dbReference type="NCBI Taxonomy" id="2794353"/>
    <lineage>
        <taxon>Bacteria</taxon>
        <taxon>Bacillati</taxon>
        <taxon>Bacillota</taxon>
        <taxon>Bacilli</taxon>
        <taxon>Lactobacillales</taxon>
        <taxon>Enterococcaceae</taxon>
        <taxon>Vagococcus</taxon>
    </lineage>
</organism>
<evidence type="ECO:0000313" key="3">
    <source>
        <dbReference type="EMBL" id="MBP1042860.1"/>
    </source>
</evidence>
<dbReference type="Gene3D" id="1.10.260.40">
    <property type="entry name" value="lambda repressor-like DNA-binding domains"/>
    <property type="match status" value="1"/>
</dbReference>
<dbReference type="PANTHER" id="PTHR46558">
    <property type="entry name" value="TRACRIPTIONAL REGULATORY PROTEIN-RELATED-RELATED"/>
    <property type="match status" value="1"/>
</dbReference>
<evidence type="ECO:0000256" key="1">
    <source>
        <dbReference type="ARBA" id="ARBA00023125"/>
    </source>
</evidence>
<dbReference type="SUPFAM" id="SSF47413">
    <property type="entry name" value="lambda repressor-like DNA-binding domains"/>
    <property type="match status" value="1"/>
</dbReference>
<dbReference type="GO" id="GO:0003677">
    <property type="term" value="F:DNA binding"/>
    <property type="evidence" value="ECO:0007669"/>
    <property type="project" value="UniProtKB-KW"/>
</dbReference>
<dbReference type="RefSeq" id="WP_209530552.1">
    <property type="nucleotide sequence ID" value="NZ_JAEEGA010000012.1"/>
</dbReference>
<dbReference type="Proteomes" id="UP000674938">
    <property type="component" value="Unassembled WGS sequence"/>
</dbReference>
<name>A0A940P878_9ENTE</name>
<sequence>MSNSINDLITEYSRNKEFADAFEKENRRLDFAVLLSEFRHANGLTQRQMAEKVRKPQSTIARIENGNMNPSLQLMQEIAEAFNQKLDIRFVQKS</sequence>
<protein>
    <submittedName>
        <fullName evidence="3">Helix-turn-helix transcriptional regulator</fullName>
    </submittedName>
</protein>
<dbReference type="InterPro" id="IPR010982">
    <property type="entry name" value="Lambda_DNA-bd_dom_sf"/>
</dbReference>
<dbReference type="InterPro" id="IPR001387">
    <property type="entry name" value="Cro/C1-type_HTH"/>
</dbReference>
<proteinExistence type="predicted"/>
<feature type="domain" description="HTH cro/C1-type" evidence="2">
    <location>
        <begin position="35"/>
        <end position="89"/>
    </location>
</feature>
<dbReference type="Pfam" id="PF01381">
    <property type="entry name" value="HTH_3"/>
    <property type="match status" value="1"/>
</dbReference>
<accession>A0A940P878</accession>
<evidence type="ECO:0000259" key="2">
    <source>
        <dbReference type="PROSITE" id="PS50943"/>
    </source>
</evidence>
<comment type="caution">
    <text evidence="3">The sequence shown here is derived from an EMBL/GenBank/DDBJ whole genome shotgun (WGS) entry which is preliminary data.</text>
</comment>
<dbReference type="SMART" id="SM00530">
    <property type="entry name" value="HTH_XRE"/>
    <property type="match status" value="1"/>
</dbReference>
<reference evidence="3" key="1">
    <citation type="submission" date="2020-12" db="EMBL/GenBank/DDBJ databases">
        <title>Vagococcus allomyrinae sp. nov. and Enterococcus lavae sp. nov., isolated from the larvae of Allomyrina dichotoma.</title>
        <authorList>
            <person name="Lee S.D."/>
        </authorList>
    </citation>
    <scope>NUCLEOTIDE SEQUENCE</scope>
    <source>
        <strain evidence="3">BWB3-3</strain>
    </source>
</reference>
<keyword evidence="4" id="KW-1185">Reference proteome</keyword>
<dbReference type="AlphaFoldDB" id="A0A940P878"/>
<dbReference type="CDD" id="cd00093">
    <property type="entry name" value="HTH_XRE"/>
    <property type="match status" value="1"/>
</dbReference>
<dbReference type="PANTHER" id="PTHR46558:SF4">
    <property type="entry name" value="DNA-BIDING PHAGE PROTEIN"/>
    <property type="match status" value="1"/>
</dbReference>
<keyword evidence="1" id="KW-0238">DNA-binding</keyword>